<organism evidence="5 6">
    <name type="scientific">Herpetosiphon geysericola</name>
    <dbReference type="NCBI Taxonomy" id="70996"/>
    <lineage>
        <taxon>Bacteria</taxon>
        <taxon>Bacillati</taxon>
        <taxon>Chloroflexota</taxon>
        <taxon>Chloroflexia</taxon>
        <taxon>Herpetosiphonales</taxon>
        <taxon>Herpetosiphonaceae</taxon>
        <taxon>Herpetosiphon</taxon>
    </lineage>
</organism>
<name>A0A0P6XMH9_9CHLR</name>
<dbReference type="InterPro" id="IPR015797">
    <property type="entry name" value="NUDIX_hydrolase-like_dom_sf"/>
</dbReference>
<reference evidence="5 6" key="1">
    <citation type="submission" date="2015-07" db="EMBL/GenBank/DDBJ databases">
        <title>Whole genome sequence of Herpetosiphon geysericola DSM 7119.</title>
        <authorList>
            <person name="Hemp J."/>
            <person name="Ward L.M."/>
            <person name="Pace L.A."/>
            <person name="Fischer W.W."/>
        </authorList>
    </citation>
    <scope>NUCLEOTIDE SEQUENCE [LARGE SCALE GENOMIC DNA]</scope>
    <source>
        <strain evidence="5 6">DSM 7119</strain>
    </source>
</reference>
<feature type="domain" description="Nudix hydrolase" evidence="4">
    <location>
        <begin position="3"/>
        <end position="130"/>
    </location>
</feature>
<keyword evidence="2 3" id="KW-0378">Hydrolase</keyword>
<proteinExistence type="inferred from homology"/>
<keyword evidence="6" id="KW-1185">Reference proteome</keyword>
<dbReference type="PROSITE" id="PS00893">
    <property type="entry name" value="NUDIX_BOX"/>
    <property type="match status" value="1"/>
</dbReference>
<dbReference type="PROSITE" id="PS51462">
    <property type="entry name" value="NUDIX"/>
    <property type="match status" value="1"/>
</dbReference>
<dbReference type="Proteomes" id="UP000050277">
    <property type="component" value="Unassembled WGS sequence"/>
</dbReference>
<evidence type="ECO:0000256" key="1">
    <source>
        <dbReference type="ARBA" id="ARBA00001946"/>
    </source>
</evidence>
<accession>A0A0P6XMH9</accession>
<dbReference type="Gene3D" id="3.90.79.10">
    <property type="entry name" value="Nucleoside Triphosphate Pyrophosphohydrolase"/>
    <property type="match status" value="1"/>
</dbReference>
<dbReference type="InterPro" id="IPR020084">
    <property type="entry name" value="NUDIX_hydrolase_CS"/>
</dbReference>
<dbReference type="EMBL" id="LGKP01000035">
    <property type="protein sequence ID" value="KPL81552.1"/>
    <property type="molecule type" value="Genomic_DNA"/>
</dbReference>
<dbReference type="InterPro" id="IPR020476">
    <property type="entry name" value="Nudix_hydrolase"/>
</dbReference>
<dbReference type="PANTHER" id="PTHR43046:SF16">
    <property type="entry name" value="ADP-RIBOSE PYROPHOSPHATASE YJHB-RELATED"/>
    <property type="match status" value="1"/>
</dbReference>
<dbReference type="SUPFAM" id="SSF55811">
    <property type="entry name" value="Nudix"/>
    <property type="match status" value="1"/>
</dbReference>
<dbReference type="RefSeq" id="WP_054536866.1">
    <property type="nucleotide sequence ID" value="NZ_LGKP01000035.1"/>
</dbReference>
<dbReference type="GO" id="GO:0016787">
    <property type="term" value="F:hydrolase activity"/>
    <property type="evidence" value="ECO:0007669"/>
    <property type="project" value="UniProtKB-KW"/>
</dbReference>
<dbReference type="PRINTS" id="PR00502">
    <property type="entry name" value="NUDIXFAMILY"/>
</dbReference>
<gene>
    <name evidence="5" type="ORF">SE18_23370</name>
</gene>
<evidence type="ECO:0000313" key="6">
    <source>
        <dbReference type="Proteomes" id="UP000050277"/>
    </source>
</evidence>
<protein>
    <recommendedName>
        <fullName evidence="4">Nudix hydrolase domain-containing protein</fullName>
    </recommendedName>
</protein>
<sequence length="160" mass="18004">MEPIVHIVLALLRRENQVLLVRQQGQNGSYWSIPGGKVEAGEHWLEAFAREVREETGLVAAPSTLAYMSQVYLVGKAQTVVFCAFEGTTEGEIAINDPDNEIEECAWFDLHEIPTMVQALRWPSTRLPLLDYLAGNVEAGRVWAFRSNEDNSEQYLLQAI</sequence>
<dbReference type="InterPro" id="IPR000086">
    <property type="entry name" value="NUDIX_hydrolase_dom"/>
</dbReference>
<comment type="cofactor">
    <cofactor evidence="1">
        <name>Mg(2+)</name>
        <dbReference type="ChEBI" id="CHEBI:18420"/>
    </cofactor>
</comment>
<evidence type="ECO:0000313" key="5">
    <source>
        <dbReference type="EMBL" id="KPL81552.1"/>
    </source>
</evidence>
<dbReference type="Pfam" id="PF00293">
    <property type="entry name" value="NUDIX"/>
    <property type="match status" value="1"/>
</dbReference>
<dbReference type="OrthoDB" id="9787476at2"/>
<dbReference type="PANTHER" id="PTHR43046">
    <property type="entry name" value="GDP-MANNOSE MANNOSYL HYDROLASE"/>
    <property type="match status" value="1"/>
</dbReference>
<dbReference type="AlphaFoldDB" id="A0A0P6XMH9"/>
<evidence type="ECO:0000256" key="3">
    <source>
        <dbReference type="RuleBase" id="RU003476"/>
    </source>
</evidence>
<evidence type="ECO:0000256" key="2">
    <source>
        <dbReference type="ARBA" id="ARBA00022801"/>
    </source>
</evidence>
<comment type="caution">
    <text evidence="5">The sequence shown here is derived from an EMBL/GenBank/DDBJ whole genome shotgun (WGS) entry which is preliminary data.</text>
</comment>
<comment type="similarity">
    <text evidence="3">Belongs to the Nudix hydrolase family.</text>
</comment>
<evidence type="ECO:0000259" key="4">
    <source>
        <dbReference type="PROSITE" id="PS51462"/>
    </source>
</evidence>
<dbReference type="STRING" id="70996.SE18_23370"/>
<dbReference type="CDD" id="cd02883">
    <property type="entry name" value="NUDIX_Hydrolase"/>
    <property type="match status" value="1"/>
</dbReference>